<evidence type="ECO:0000256" key="2">
    <source>
        <dbReference type="ARBA" id="ARBA00022605"/>
    </source>
</evidence>
<dbReference type="InterPro" id="IPR005697">
    <property type="entry name" value="HST_MetA"/>
</dbReference>
<name>A0ABS9CM29_9FIRM</name>
<sequence>MPIRIQADLPAIEVLESENIFVMTHERAALQDIRPLKIALLNLMPTKIETETQLLRLLGNSPLQVDVELLHTASHVSRHTSSYHLNTFYKTFDDVRNERFDGLIITGAPVEKMPFEEVDYWDEMCAIMEWSKTNVYSVLYICWGAQAGLYYHYGIQKHMMPEKLSGIYNHTVLNPYHPLMRGFDDNYFAPHSRYTEVYLEDIKKHDELIPLAVSDLAGVHIIAEKSGRKFFVTGHAEYDRDTLAKEYFRDINKGLNPKVPYNYFPDDDDTKTPPFTWRSNAHLLVSNWLNYYVYQQTPFDLNQLETIK</sequence>
<dbReference type="Proteomes" id="UP001299220">
    <property type="component" value="Unassembled WGS sequence"/>
</dbReference>
<dbReference type="InterPro" id="IPR033752">
    <property type="entry name" value="MetA_family"/>
</dbReference>
<comment type="subcellular location">
    <subcellularLocation>
        <location evidence="7">Cytoplasm</location>
    </subcellularLocation>
</comment>
<keyword evidence="3 7" id="KW-0808">Transferase</keyword>
<dbReference type="GO" id="GO:0008899">
    <property type="term" value="F:homoserine O-succinyltransferase activity"/>
    <property type="evidence" value="ECO:0007669"/>
    <property type="project" value="UniProtKB-EC"/>
</dbReference>
<feature type="binding site" evidence="7">
    <location>
        <position position="249"/>
    </location>
    <ligand>
        <name>substrate</name>
    </ligand>
</feature>
<reference evidence="8 9" key="1">
    <citation type="submission" date="2020-12" db="EMBL/GenBank/DDBJ databases">
        <title>Whole genome sequences of gut porcine anaerobes.</title>
        <authorList>
            <person name="Kubasova T."/>
            <person name="Jahodarova E."/>
            <person name="Rychlik I."/>
        </authorList>
    </citation>
    <scope>NUCLEOTIDE SEQUENCE [LARGE SCALE GENOMIC DNA]</scope>
    <source>
        <strain evidence="8 9">An867</strain>
    </source>
</reference>
<evidence type="ECO:0000256" key="4">
    <source>
        <dbReference type="ARBA" id="ARBA00023167"/>
    </source>
</evidence>
<feature type="active site" description="Proton acceptor" evidence="7">
    <location>
        <position position="235"/>
    </location>
</feature>
<dbReference type="NCBIfam" id="TIGR01001">
    <property type="entry name" value="metA"/>
    <property type="match status" value="1"/>
</dbReference>
<dbReference type="PIRSF" id="PIRSF000450">
    <property type="entry name" value="H_ser_succinyltr"/>
    <property type="match status" value="1"/>
</dbReference>
<protein>
    <recommendedName>
        <fullName evidence="7">Homoserine O-acetyltransferase</fullName>
        <shortName evidence="7">HAT</shortName>
        <ecNumber evidence="7">2.3.1.31</ecNumber>
    </recommendedName>
    <alternativeName>
        <fullName evidence="7">Homoserine transacetylase</fullName>
        <shortName evidence="7">HTA</shortName>
    </alternativeName>
</protein>
<feature type="site" description="Important for substrate specificity" evidence="7">
    <location>
        <position position="192"/>
    </location>
</feature>
<dbReference type="PANTHER" id="PTHR20919">
    <property type="entry name" value="HOMOSERINE O-SUCCINYLTRANSFERASE"/>
    <property type="match status" value="1"/>
</dbReference>
<dbReference type="SUPFAM" id="SSF52317">
    <property type="entry name" value="Class I glutamine amidotransferase-like"/>
    <property type="match status" value="1"/>
</dbReference>
<dbReference type="EC" id="2.3.1.31" evidence="7"/>
<evidence type="ECO:0000256" key="7">
    <source>
        <dbReference type="HAMAP-Rule" id="MF_00295"/>
    </source>
</evidence>
<proteinExistence type="inferred from homology"/>
<feature type="active site" description="Acyl-thioester intermediate" evidence="7">
    <location>
        <position position="142"/>
    </location>
</feature>
<feature type="site" description="Important for acyl-CoA specificity" evidence="7">
    <location>
        <position position="111"/>
    </location>
</feature>
<comment type="caution">
    <text evidence="8">The sequence shown here is derived from an EMBL/GenBank/DDBJ whole genome shotgun (WGS) entry which is preliminary data.</text>
</comment>
<keyword evidence="1 7" id="KW-0963">Cytoplasm</keyword>
<evidence type="ECO:0000313" key="9">
    <source>
        <dbReference type="Proteomes" id="UP001299220"/>
    </source>
</evidence>
<dbReference type="HAMAP" id="MF_00295">
    <property type="entry name" value="MetA_acyltransf"/>
    <property type="match status" value="1"/>
</dbReference>
<evidence type="ECO:0000256" key="1">
    <source>
        <dbReference type="ARBA" id="ARBA00022490"/>
    </source>
</evidence>
<accession>A0ABS9CM29</accession>
<evidence type="ECO:0000256" key="6">
    <source>
        <dbReference type="ARBA" id="ARBA00049043"/>
    </source>
</evidence>
<dbReference type="Pfam" id="PF04204">
    <property type="entry name" value="HTS"/>
    <property type="match status" value="1"/>
</dbReference>
<dbReference type="EMBL" id="JAFBIT010000002">
    <property type="protein sequence ID" value="MCF2652213.1"/>
    <property type="molecule type" value="Genomic_DNA"/>
</dbReference>
<evidence type="ECO:0000256" key="3">
    <source>
        <dbReference type="ARBA" id="ARBA00022679"/>
    </source>
</evidence>
<comment type="caution">
    <text evidence="7">Lacks conserved residue(s) required for the propagation of feature annotation.</text>
</comment>
<dbReference type="Gene3D" id="3.40.50.880">
    <property type="match status" value="1"/>
</dbReference>
<evidence type="ECO:0000313" key="8">
    <source>
        <dbReference type="EMBL" id="MCF2652213.1"/>
    </source>
</evidence>
<comment type="function">
    <text evidence="7">Transfers an acetyl group from acetyl-CoA to L-homoserine, forming acetyl-L-homoserine.</text>
</comment>
<keyword evidence="4 7" id="KW-0486">Methionine biosynthesis</keyword>
<comment type="similarity">
    <text evidence="7">Belongs to the MetA family.</text>
</comment>
<comment type="catalytic activity">
    <reaction evidence="6 7">
        <text>L-homoserine + acetyl-CoA = O-acetyl-L-homoserine + CoA</text>
        <dbReference type="Rhea" id="RHEA:13701"/>
        <dbReference type="ChEBI" id="CHEBI:57287"/>
        <dbReference type="ChEBI" id="CHEBI:57288"/>
        <dbReference type="ChEBI" id="CHEBI:57476"/>
        <dbReference type="ChEBI" id="CHEBI:57716"/>
        <dbReference type="EC" id="2.3.1.31"/>
    </reaction>
</comment>
<comment type="pathway">
    <text evidence="7">Amino-acid biosynthesis; L-methionine biosynthesis via de novo pathway; O-acetyl-L-homoserine from L-homoserine: step 1/1.</text>
</comment>
<evidence type="ECO:0000256" key="5">
    <source>
        <dbReference type="ARBA" id="ARBA00023315"/>
    </source>
</evidence>
<dbReference type="CDD" id="cd03131">
    <property type="entry name" value="GATase1_HTS"/>
    <property type="match status" value="1"/>
</dbReference>
<dbReference type="InterPro" id="IPR029062">
    <property type="entry name" value="Class_I_gatase-like"/>
</dbReference>
<feature type="binding site" evidence="7">
    <location>
        <position position="163"/>
    </location>
    <ligand>
        <name>substrate</name>
    </ligand>
</feature>
<keyword evidence="5 7" id="KW-0012">Acyltransferase</keyword>
<feature type="binding site" evidence="7">
    <location>
        <position position="192"/>
    </location>
    <ligand>
        <name>substrate</name>
    </ligand>
</feature>
<keyword evidence="9" id="KW-1185">Reference proteome</keyword>
<organism evidence="8 9">
    <name type="scientific">Anaeromassilibacillus senegalensis</name>
    <dbReference type="NCBI Taxonomy" id="1673717"/>
    <lineage>
        <taxon>Bacteria</taxon>
        <taxon>Bacillati</taxon>
        <taxon>Bacillota</taxon>
        <taxon>Clostridia</taxon>
        <taxon>Eubacteriales</taxon>
        <taxon>Acutalibacteraceae</taxon>
        <taxon>Anaeromassilibacillus</taxon>
    </lineage>
</organism>
<gene>
    <name evidence="8" type="primary">metA</name>
    <name evidence="7" type="synonym">metAA</name>
    <name evidence="8" type="ORF">JQM67_06330</name>
</gene>
<dbReference type="RefSeq" id="WP_235323276.1">
    <property type="nucleotide sequence ID" value="NZ_JAFBIT010000002.1"/>
</dbReference>
<keyword evidence="2 7" id="KW-0028">Amino-acid biosynthesis</keyword>
<feature type="active site" evidence="7">
    <location>
        <position position="237"/>
    </location>
</feature>
<dbReference type="PANTHER" id="PTHR20919:SF0">
    <property type="entry name" value="HOMOSERINE O-SUCCINYLTRANSFERASE"/>
    <property type="match status" value="1"/>
</dbReference>